<evidence type="ECO:0000256" key="1">
    <source>
        <dbReference type="ARBA" id="ARBA00010169"/>
    </source>
</evidence>
<evidence type="ECO:0000313" key="3">
    <source>
        <dbReference type="Proteomes" id="UP001482513"/>
    </source>
</evidence>
<dbReference type="Proteomes" id="UP001482513">
    <property type="component" value="Unassembled WGS sequence"/>
</dbReference>
<dbReference type="SUPFAM" id="SSF54913">
    <property type="entry name" value="GlnB-like"/>
    <property type="match status" value="1"/>
</dbReference>
<dbReference type="PANTHER" id="PTHR23419:SF8">
    <property type="entry name" value="FI09726P"/>
    <property type="match status" value="1"/>
</dbReference>
<reference evidence="2 3" key="1">
    <citation type="submission" date="2022-04" db="EMBL/GenBank/DDBJ databases">
        <title>Positive selection, recombination, and allopatry shape intraspecific diversity of widespread and dominant cyanobacteria.</title>
        <authorList>
            <person name="Wei J."/>
            <person name="Shu W."/>
            <person name="Hu C."/>
        </authorList>
    </citation>
    <scope>NUCLEOTIDE SEQUENCE [LARGE SCALE GENOMIC DNA]</scope>
    <source>
        <strain evidence="2 3">DQ-A4</strain>
    </source>
</reference>
<dbReference type="PANTHER" id="PTHR23419">
    <property type="entry name" value="DIVALENT CATION TOLERANCE CUTA-RELATED"/>
    <property type="match status" value="1"/>
</dbReference>
<dbReference type="Gene3D" id="3.30.70.120">
    <property type="match status" value="1"/>
</dbReference>
<dbReference type="InterPro" id="IPR011322">
    <property type="entry name" value="N-reg_PII-like_a/b"/>
</dbReference>
<dbReference type="InterPro" id="IPR004323">
    <property type="entry name" value="Ion_tolerance_CutA"/>
</dbReference>
<keyword evidence="3" id="KW-1185">Reference proteome</keyword>
<dbReference type="InterPro" id="IPR015867">
    <property type="entry name" value="N-reg_PII/ATP_PRibTrfase_C"/>
</dbReference>
<comment type="similarity">
    <text evidence="1">Belongs to the CutA family.</text>
</comment>
<sequence length="108" mass="11785">MSPPSLGVVLVTAGSEAEAESIARHLVEACLAACVSVLPVRSIYRWQGKIHAEPEWQLIVKADLNQFDAIAQAITQHHSYEVPEIIALPIVAGLPDYLSWLQAQAQPF</sequence>
<evidence type="ECO:0000313" key="2">
    <source>
        <dbReference type="EMBL" id="MEP0949801.1"/>
    </source>
</evidence>
<protein>
    <submittedName>
        <fullName evidence="2">Divalent-cation tolerance protein CutA</fullName>
    </submittedName>
</protein>
<dbReference type="RefSeq" id="WP_190703390.1">
    <property type="nucleotide sequence ID" value="NZ_JAMPKX010000015.1"/>
</dbReference>
<name>A0ABV0KB70_9CYAN</name>
<organism evidence="2 3">
    <name type="scientific">Leptolyngbya subtilissima DQ-A4</name>
    <dbReference type="NCBI Taxonomy" id="2933933"/>
    <lineage>
        <taxon>Bacteria</taxon>
        <taxon>Bacillati</taxon>
        <taxon>Cyanobacteriota</taxon>
        <taxon>Cyanophyceae</taxon>
        <taxon>Leptolyngbyales</taxon>
        <taxon>Leptolyngbyaceae</taxon>
        <taxon>Leptolyngbya group</taxon>
        <taxon>Leptolyngbya</taxon>
    </lineage>
</organism>
<dbReference type="Pfam" id="PF03091">
    <property type="entry name" value="CutA1"/>
    <property type="match status" value="1"/>
</dbReference>
<dbReference type="EMBL" id="JAMPKX010000015">
    <property type="protein sequence ID" value="MEP0949801.1"/>
    <property type="molecule type" value="Genomic_DNA"/>
</dbReference>
<gene>
    <name evidence="2" type="ORF">NC992_23200</name>
</gene>
<accession>A0ABV0KB70</accession>
<proteinExistence type="inferred from homology"/>
<comment type="caution">
    <text evidence="2">The sequence shown here is derived from an EMBL/GenBank/DDBJ whole genome shotgun (WGS) entry which is preliminary data.</text>
</comment>